<proteinExistence type="predicted"/>
<name>A0ABN1EHA4_9PROT</name>
<protein>
    <recommendedName>
        <fullName evidence="4">DUF4169 family protein</fullName>
    </recommendedName>
</protein>
<dbReference type="InterPro" id="IPR025227">
    <property type="entry name" value="DUF4169"/>
</dbReference>
<evidence type="ECO:0008006" key="4">
    <source>
        <dbReference type="Google" id="ProtNLM"/>
    </source>
</evidence>
<feature type="region of interest" description="Disordered" evidence="1">
    <location>
        <begin position="1"/>
        <end position="20"/>
    </location>
</feature>
<reference evidence="2 3" key="1">
    <citation type="journal article" date="2019" name="Int. J. Syst. Evol. Microbiol.">
        <title>The Global Catalogue of Microorganisms (GCM) 10K type strain sequencing project: providing services to taxonomists for standard genome sequencing and annotation.</title>
        <authorList>
            <consortium name="The Broad Institute Genomics Platform"/>
            <consortium name="The Broad Institute Genome Sequencing Center for Infectious Disease"/>
            <person name="Wu L."/>
            <person name="Ma J."/>
        </authorList>
    </citation>
    <scope>NUCLEOTIDE SEQUENCE [LARGE SCALE GENOMIC DNA]</scope>
    <source>
        <strain evidence="2 3">JCM 15089</strain>
    </source>
</reference>
<gene>
    <name evidence="2" type="ORF">GCM10008942_12960</name>
</gene>
<dbReference type="RefSeq" id="WP_166933353.1">
    <property type="nucleotide sequence ID" value="NZ_BAAADD010000003.1"/>
</dbReference>
<keyword evidence="3" id="KW-1185">Reference proteome</keyword>
<dbReference type="EMBL" id="BAAADD010000003">
    <property type="protein sequence ID" value="GAA0565975.1"/>
    <property type="molecule type" value="Genomic_DNA"/>
</dbReference>
<dbReference type="Proteomes" id="UP001499951">
    <property type="component" value="Unassembled WGS sequence"/>
</dbReference>
<evidence type="ECO:0000313" key="2">
    <source>
        <dbReference type="EMBL" id="GAA0565975.1"/>
    </source>
</evidence>
<comment type="caution">
    <text evidence="2">The sequence shown here is derived from an EMBL/GenBank/DDBJ whole genome shotgun (WGS) entry which is preliminary data.</text>
</comment>
<sequence length="58" mass="6537">MSNVVNLRQARKVKARHEKEVVAEANRAKHGIAKSAHTKAKIMAAHTNRRLEGHKLDE</sequence>
<dbReference type="Pfam" id="PF13770">
    <property type="entry name" value="DUF4169"/>
    <property type="match status" value="1"/>
</dbReference>
<evidence type="ECO:0000313" key="3">
    <source>
        <dbReference type="Proteomes" id="UP001499951"/>
    </source>
</evidence>
<evidence type="ECO:0000256" key="1">
    <source>
        <dbReference type="SAM" id="MobiDB-lite"/>
    </source>
</evidence>
<accession>A0ABN1EHA4</accession>
<organism evidence="2 3">
    <name type="scientific">Rhizomicrobium electricum</name>
    <dbReference type="NCBI Taxonomy" id="480070"/>
    <lineage>
        <taxon>Bacteria</taxon>
        <taxon>Pseudomonadati</taxon>
        <taxon>Pseudomonadota</taxon>
        <taxon>Alphaproteobacteria</taxon>
        <taxon>Micropepsales</taxon>
        <taxon>Micropepsaceae</taxon>
        <taxon>Rhizomicrobium</taxon>
    </lineage>
</organism>